<feature type="transmembrane region" description="Helical" evidence="1">
    <location>
        <begin position="103"/>
        <end position="122"/>
    </location>
</feature>
<protein>
    <recommendedName>
        <fullName evidence="4">Glycosyltransferase RgtA/B/C/D-like domain-containing protein</fullName>
    </recommendedName>
</protein>
<gene>
    <name evidence="2" type="ORF">KP005_07100</name>
</gene>
<reference evidence="2 3" key="1">
    <citation type="submission" date="2021-06" db="EMBL/GenBank/DDBJ databases">
        <title>Gemonas diversity in paddy soil.</title>
        <authorList>
            <person name="Liu G."/>
        </authorList>
    </citation>
    <scope>NUCLEOTIDE SEQUENCE [LARGE SCALE GENOMIC DNA]</scope>
    <source>
        <strain evidence="2 3">RG29</strain>
    </source>
</reference>
<feature type="transmembrane region" description="Helical" evidence="1">
    <location>
        <begin position="143"/>
        <end position="167"/>
    </location>
</feature>
<evidence type="ECO:0000313" key="2">
    <source>
        <dbReference type="EMBL" id="QWV99043.1"/>
    </source>
</evidence>
<dbReference type="EMBL" id="CP076724">
    <property type="protein sequence ID" value="QWV99043.1"/>
    <property type="molecule type" value="Genomic_DNA"/>
</dbReference>
<evidence type="ECO:0000256" key="1">
    <source>
        <dbReference type="SAM" id="Phobius"/>
    </source>
</evidence>
<proteinExistence type="predicted"/>
<keyword evidence="1" id="KW-1133">Transmembrane helix</keyword>
<accession>A0ABX8JMT0</accession>
<keyword evidence="3" id="KW-1185">Reference proteome</keyword>
<sequence>MRRKRALLFFCVSVLAVAAILYLRRADYWRPYNDTPQESVVSMHAHGFAVANFAGVWPNPVLARDVDVEHGKVTEYNHWPNAFFLTLAAAIKLFGNTEMVGRSLALLYTIPGLYLLAFAFRNKSRVSYLAVPVLLVSPIGRDCLSFVFIDAALLFWIGFLAAAVSLTSDRPATATRFFRLGSLVAPFFIHLIAPFAFFGALARFWWGHRDRKVLLRDLLCVVGAFCTVMFFLSWTSSGLAAGARELLAQYLHRANLSQRYSENIGLFSLLITLAKHFYVNLGYFALVLPLAFVNLARRRSLQAYLLPAVLVYTLLLRNYIGLHVFANLPLVSISTFTLVAGVEQVWPDERLWPRLALGAVLVASLFPTRLFSYYCVDQHVNAQVRALRLLEPEILKSPCNSFTIVGGDNYRIPQMFCGERVVRGIVNGEPKRHGVIDLGRRTVTAVP</sequence>
<feature type="transmembrane region" description="Helical" evidence="1">
    <location>
        <begin position="218"/>
        <end position="241"/>
    </location>
</feature>
<dbReference type="Proteomes" id="UP000683493">
    <property type="component" value="Chromosome"/>
</dbReference>
<keyword evidence="1" id="KW-0472">Membrane</keyword>
<feature type="transmembrane region" description="Helical" evidence="1">
    <location>
        <begin position="277"/>
        <end position="296"/>
    </location>
</feature>
<feature type="transmembrane region" description="Helical" evidence="1">
    <location>
        <begin position="355"/>
        <end position="374"/>
    </location>
</feature>
<feature type="transmembrane region" description="Helical" evidence="1">
    <location>
        <begin position="326"/>
        <end position="343"/>
    </location>
</feature>
<evidence type="ECO:0000313" key="3">
    <source>
        <dbReference type="Proteomes" id="UP000683493"/>
    </source>
</evidence>
<keyword evidence="1" id="KW-0812">Transmembrane</keyword>
<organism evidence="2 3">
    <name type="scientific">Geomonas diazotrophica</name>
    <dbReference type="NCBI Taxonomy" id="2843197"/>
    <lineage>
        <taxon>Bacteria</taxon>
        <taxon>Pseudomonadati</taxon>
        <taxon>Thermodesulfobacteriota</taxon>
        <taxon>Desulfuromonadia</taxon>
        <taxon>Geobacterales</taxon>
        <taxon>Geobacteraceae</taxon>
        <taxon>Geomonas</taxon>
    </lineage>
</organism>
<feature type="transmembrane region" description="Helical" evidence="1">
    <location>
        <begin position="187"/>
        <end position="206"/>
    </location>
</feature>
<evidence type="ECO:0008006" key="4">
    <source>
        <dbReference type="Google" id="ProtNLM"/>
    </source>
</evidence>
<name>A0ABX8JMT0_9BACT</name>